<dbReference type="EMBL" id="JACXVP010000003">
    <property type="protein sequence ID" value="KAG5617126.1"/>
    <property type="molecule type" value="Genomic_DNA"/>
</dbReference>
<evidence type="ECO:0000313" key="1">
    <source>
        <dbReference type="EMBL" id="KAG5617126.1"/>
    </source>
</evidence>
<protein>
    <submittedName>
        <fullName evidence="1">Uncharacterized protein</fullName>
    </submittedName>
</protein>
<comment type="caution">
    <text evidence="1">The sequence shown here is derived from an EMBL/GenBank/DDBJ whole genome shotgun (WGS) entry which is preliminary data.</text>
</comment>
<dbReference type="Proteomes" id="UP000824120">
    <property type="component" value="Chromosome 3"/>
</dbReference>
<dbReference type="AlphaFoldDB" id="A0A9J5ZXQ6"/>
<sequence length="85" mass="10291">MWRHTKRDKMRNKVIWEKVEVAFVARRQYYKGERDWNSLDMCRGDAPMSQARPKKYWEEVIRHGMGGTSYYRGHDFRSEGAEVAY</sequence>
<gene>
    <name evidence="1" type="ORF">H5410_016950</name>
</gene>
<proteinExistence type="predicted"/>
<evidence type="ECO:0000313" key="2">
    <source>
        <dbReference type="Proteomes" id="UP000824120"/>
    </source>
</evidence>
<keyword evidence="2" id="KW-1185">Reference proteome</keyword>
<accession>A0A9J5ZXQ6</accession>
<dbReference type="OrthoDB" id="10063195at2759"/>
<organism evidence="1 2">
    <name type="scientific">Solanum commersonii</name>
    <name type="common">Commerson's wild potato</name>
    <name type="synonym">Commerson's nightshade</name>
    <dbReference type="NCBI Taxonomy" id="4109"/>
    <lineage>
        <taxon>Eukaryota</taxon>
        <taxon>Viridiplantae</taxon>
        <taxon>Streptophyta</taxon>
        <taxon>Embryophyta</taxon>
        <taxon>Tracheophyta</taxon>
        <taxon>Spermatophyta</taxon>
        <taxon>Magnoliopsida</taxon>
        <taxon>eudicotyledons</taxon>
        <taxon>Gunneridae</taxon>
        <taxon>Pentapetalae</taxon>
        <taxon>asterids</taxon>
        <taxon>lamiids</taxon>
        <taxon>Solanales</taxon>
        <taxon>Solanaceae</taxon>
        <taxon>Solanoideae</taxon>
        <taxon>Solaneae</taxon>
        <taxon>Solanum</taxon>
    </lineage>
</organism>
<reference evidence="1 2" key="1">
    <citation type="submission" date="2020-09" db="EMBL/GenBank/DDBJ databases">
        <title>De no assembly of potato wild relative species, Solanum commersonii.</title>
        <authorList>
            <person name="Cho K."/>
        </authorList>
    </citation>
    <scope>NUCLEOTIDE SEQUENCE [LARGE SCALE GENOMIC DNA]</scope>
    <source>
        <strain evidence="1">LZ3.2</strain>
        <tissue evidence="1">Leaf</tissue>
    </source>
</reference>
<name>A0A9J5ZXQ6_SOLCO</name>